<evidence type="ECO:0000313" key="2">
    <source>
        <dbReference type="EMBL" id="RDD84694.1"/>
    </source>
</evidence>
<name>A0A369UVB9_9ACTN</name>
<dbReference type="AlphaFoldDB" id="A0A369UVB9"/>
<sequence length="164" mass="17788">MPEVTLDALIPDTTAPAVFERLRDFAAYPKYTDAVREVTVTDTGGDTLDSDWSVNFRNGILCWSERDRIDAANLTIEFTQTDGDFDQFDGTWTVHSHDDNAVSVRFTARFDLGMPSLAAIIDPIACQALTEAISLILRGLLGEHITLTTPEAEPVGASAAADAP</sequence>
<dbReference type="OrthoDB" id="9134299at2"/>
<comment type="caution">
    <text evidence="2">The sequence shown here is derived from an EMBL/GenBank/DDBJ whole genome shotgun (WGS) entry which is preliminary data.</text>
</comment>
<feature type="domain" description="Coenzyme Q-binding protein COQ10 START" evidence="1">
    <location>
        <begin position="15"/>
        <end position="131"/>
    </location>
</feature>
<dbReference type="Pfam" id="PF03364">
    <property type="entry name" value="Polyketide_cyc"/>
    <property type="match status" value="1"/>
</dbReference>
<evidence type="ECO:0000259" key="1">
    <source>
        <dbReference type="Pfam" id="PF03364"/>
    </source>
</evidence>
<reference evidence="2 3" key="1">
    <citation type="submission" date="2018-07" db="EMBL/GenBank/DDBJ databases">
        <title>Genome guided investigation of antibiotics producing actinomycetales strain isolated from a Macau mangrove ecosystem.</title>
        <authorList>
            <person name="Hu D."/>
        </authorList>
    </citation>
    <scope>NUCLEOTIDE SEQUENCE [LARGE SCALE GENOMIC DNA]</scope>
    <source>
        <strain evidence="2 3">2297</strain>
    </source>
</reference>
<accession>A0A369UVB9</accession>
<dbReference type="Gene3D" id="3.30.530.20">
    <property type="match status" value="1"/>
</dbReference>
<organism evidence="2 3">
    <name type="scientific">Streptomyces parvulus</name>
    <dbReference type="NCBI Taxonomy" id="146923"/>
    <lineage>
        <taxon>Bacteria</taxon>
        <taxon>Bacillati</taxon>
        <taxon>Actinomycetota</taxon>
        <taxon>Actinomycetes</taxon>
        <taxon>Kitasatosporales</taxon>
        <taxon>Streptomycetaceae</taxon>
        <taxon>Streptomyces</taxon>
    </lineage>
</organism>
<gene>
    <name evidence="2" type="ORF">DVZ84_33815</name>
</gene>
<evidence type="ECO:0000313" key="3">
    <source>
        <dbReference type="Proteomes" id="UP000253742"/>
    </source>
</evidence>
<dbReference type="SUPFAM" id="SSF55961">
    <property type="entry name" value="Bet v1-like"/>
    <property type="match status" value="1"/>
</dbReference>
<proteinExistence type="predicted"/>
<protein>
    <recommendedName>
        <fullName evidence="1">Coenzyme Q-binding protein COQ10 START domain-containing protein</fullName>
    </recommendedName>
</protein>
<dbReference type="Proteomes" id="UP000253742">
    <property type="component" value="Unassembled WGS sequence"/>
</dbReference>
<dbReference type="RefSeq" id="WP_061441664.1">
    <property type="nucleotide sequence ID" value="NZ_QQBH01000036.1"/>
</dbReference>
<dbReference type="InterPro" id="IPR005031">
    <property type="entry name" value="COQ10_START"/>
</dbReference>
<dbReference type="InterPro" id="IPR023393">
    <property type="entry name" value="START-like_dom_sf"/>
</dbReference>
<dbReference type="EMBL" id="QQBH01000036">
    <property type="protein sequence ID" value="RDD84694.1"/>
    <property type="molecule type" value="Genomic_DNA"/>
</dbReference>